<accession>A0A9P4U086</accession>
<reference evidence="1" key="1">
    <citation type="journal article" date="2020" name="Stud. Mycol.">
        <title>101 Dothideomycetes genomes: a test case for predicting lifestyles and emergence of pathogens.</title>
        <authorList>
            <person name="Haridas S."/>
            <person name="Albert R."/>
            <person name="Binder M."/>
            <person name="Bloem J."/>
            <person name="Labutti K."/>
            <person name="Salamov A."/>
            <person name="Andreopoulos B."/>
            <person name="Baker S."/>
            <person name="Barry K."/>
            <person name="Bills G."/>
            <person name="Bluhm B."/>
            <person name="Cannon C."/>
            <person name="Castanera R."/>
            <person name="Culley D."/>
            <person name="Daum C."/>
            <person name="Ezra D."/>
            <person name="Gonzalez J."/>
            <person name="Henrissat B."/>
            <person name="Kuo A."/>
            <person name="Liang C."/>
            <person name="Lipzen A."/>
            <person name="Lutzoni F."/>
            <person name="Magnuson J."/>
            <person name="Mondo S."/>
            <person name="Nolan M."/>
            <person name="Ohm R."/>
            <person name="Pangilinan J."/>
            <person name="Park H.-J."/>
            <person name="Ramirez L."/>
            <person name="Alfaro M."/>
            <person name="Sun H."/>
            <person name="Tritt A."/>
            <person name="Yoshinaga Y."/>
            <person name="Zwiers L.-H."/>
            <person name="Turgeon B."/>
            <person name="Goodwin S."/>
            <person name="Spatafora J."/>
            <person name="Crous P."/>
            <person name="Grigoriev I."/>
        </authorList>
    </citation>
    <scope>NUCLEOTIDE SEQUENCE</scope>
    <source>
        <strain evidence="1">CBS 130266</strain>
    </source>
</reference>
<sequence length="87" mass="10130">MAEVATNTFLYGFYHNFEEFRGKYYKEYDKTRFVNADVRNIAKSIPAAHHEAMERLAIYRDLLANHIMGGGKIGALFLMQIANRELR</sequence>
<dbReference type="OrthoDB" id="5423360at2759"/>
<protein>
    <submittedName>
        <fullName evidence="1">Uncharacterized protein</fullName>
    </submittedName>
</protein>
<proteinExistence type="predicted"/>
<name>A0A9P4U086_9PEZI</name>
<organism evidence="1 2">
    <name type="scientific">Tothia fuscella</name>
    <dbReference type="NCBI Taxonomy" id="1048955"/>
    <lineage>
        <taxon>Eukaryota</taxon>
        <taxon>Fungi</taxon>
        <taxon>Dikarya</taxon>
        <taxon>Ascomycota</taxon>
        <taxon>Pezizomycotina</taxon>
        <taxon>Dothideomycetes</taxon>
        <taxon>Pleosporomycetidae</taxon>
        <taxon>Venturiales</taxon>
        <taxon>Cylindrosympodiaceae</taxon>
        <taxon>Tothia</taxon>
    </lineage>
</organism>
<comment type="caution">
    <text evidence="1">The sequence shown here is derived from an EMBL/GenBank/DDBJ whole genome shotgun (WGS) entry which is preliminary data.</text>
</comment>
<evidence type="ECO:0000313" key="1">
    <source>
        <dbReference type="EMBL" id="KAF2431662.1"/>
    </source>
</evidence>
<keyword evidence="2" id="KW-1185">Reference proteome</keyword>
<dbReference type="EMBL" id="MU007030">
    <property type="protein sequence ID" value="KAF2431662.1"/>
    <property type="molecule type" value="Genomic_DNA"/>
</dbReference>
<gene>
    <name evidence="1" type="ORF">EJ08DRAFT_696144</name>
</gene>
<dbReference type="AlphaFoldDB" id="A0A9P4U086"/>
<evidence type="ECO:0000313" key="2">
    <source>
        <dbReference type="Proteomes" id="UP000800235"/>
    </source>
</evidence>
<dbReference type="Proteomes" id="UP000800235">
    <property type="component" value="Unassembled WGS sequence"/>
</dbReference>